<evidence type="ECO:0000256" key="6">
    <source>
        <dbReference type="ARBA" id="ARBA00023033"/>
    </source>
</evidence>
<dbReference type="PRINTS" id="PR00463">
    <property type="entry name" value="EP450I"/>
</dbReference>
<dbReference type="EMBL" id="CP031385">
    <property type="protein sequence ID" value="QPG93582.1"/>
    <property type="molecule type" value="Genomic_DNA"/>
</dbReference>
<dbReference type="PANTHER" id="PTHR46300">
    <property type="entry name" value="P450, PUTATIVE (EUROFUNG)-RELATED-RELATED"/>
    <property type="match status" value="1"/>
</dbReference>
<dbReference type="Proteomes" id="UP000594364">
    <property type="component" value="Chromosome 1"/>
</dbReference>
<evidence type="ECO:0008006" key="12">
    <source>
        <dbReference type="Google" id="ProtNLM"/>
    </source>
</evidence>
<keyword evidence="4" id="KW-0560">Oxidoreductase</keyword>
<proteinExistence type="inferred from homology"/>
<dbReference type="OrthoDB" id="1055148at2759"/>
<name>A0A7S9KJP7_EPIFF</name>
<evidence type="ECO:0000313" key="10">
    <source>
        <dbReference type="EMBL" id="QPG93582.1"/>
    </source>
</evidence>
<comment type="cofactor">
    <cofactor evidence="9">
        <name>heme</name>
        <dbReference type="ChEBI" id="CHEBI:30413"/>
    </cofactor>
</comment>
<dbReference type="AlphaFoldDB" id="A0A7S9KJP7"/>
<dbReference type="PRINTS" id="PR00385">
    <property type="entry name" value="P450"/>
</dbReference>
<sequence>MSYLAIGIALVAVVYALVRFLDTTDKPKIKGLPEVPGVAIFGNLIQLGTNHAKVAQRWVKKYGPVFQTRLGNRRIVFVNSYDTVRHFWVTHQSSLISRPTFHTFHSVISSSQGLTIGTSPWDESCRRRRKAVATALNRPATQSYMPIIDLESTVSIKELFEDCEGGRRHVDPKAYVQRFVLNTSLTLNYGYRIDGSVDSELFKEVTQVERGISNFRSTSNNWQDYVPLLRLWSSKNSSAQECRLRRDRYLADMLDHLKGEIEKGTDKSCITGNILKDPEAKLNLAEVRSICLTMVSAGLDTIPGNLIMGMAYMSTNEGQAVQARALKAIEEVYPDGDAWKKCLVEEKVPYITALVKEVLRYWTVTPICLPRTSVRDIPYKDTVIPAGTTFFMNAYAANYDAERFKFPDRFIPERFLDDTEVGTPHYAYGAGSRVCAGSHLASRELYIAYVRLITAFEMFPSDNPDEAPCMDRFDCNATPTSLTLNPKLFKIGLRPRSEDQLRRWIVEAEERTAHLR</sequence>
<dbReference type="InterPro" id="IPR050364">
    <property type="entry name" value="Cytochrome_P450_fung"/>
</dbReference>
<keyword evidence="5 9" id="KW-0408">Iron</keyword>
<dbReference type="GO" id="GO:0020037">
    <property type="term" value="F:heme binding"/>
    <property type="evidence" value="ECO:0007669"/>
    <property type="project" value="InterPro"/>
</dbReference>
<evidence type="ECO:0000313" key="11">
    <source>
        <dbReference type="Proteomes" id="UP000594364"/>
    </source>
</evidence>
<dbReference type="FunFam" id="1.10.630.10:FF:000072">
    <property type="entry name" value="3-hydroxyphenylacetate 6 hydroxylase"/>
    <property type="match status" value="1"/>
</dbReference>
<dbReference type="PANTHER" id="PTHR46300:SF9">
    <property type="entry name" value="P450, PUTATIVE-RELATED"/>
    <property type="match status" value="1"/>
</dbReference>
<dbReference type="GO" id="GO:0004497">
    <property type="term" value="F:monooxygenase activity"/>
    <property type="evidence" value="ECO:0007669"/>
    <property type="project" value="UniProtKB-KW"/>
</dbReference>
<evidence type="ECO:0000256" key="1">
    <source>
        <dbReference type="ARBA" id="ARBA00010617"/>
    </source>
</evidence>
<comment type="similarity">
    <text evidence="1">Belongs to the cytochrome P450 family.</text>
</comment>
<evidence type="ECO:0000256" key="2">
    <source>
        <dbReference type="ARBA" id="ARBA00022617"/>
    </source>
</evidence>
<evidence type="ECO:0000256" key="5">
    <source>
        <dbReference type="ARBA" id="ARBA00023004"/>
    </source>
</evidence>
<protein>
    <recommendedName>
        <fullName evidence="12">Cytochrome P450 phenylacetate 2-hydroxylase</fullName>
    </recommendedName>
</protein>
<keyword evidence="7" id="KW-0325">Glycoprotein</keyword>
<evidence type="ECO:0000256" key="3">
    <source>
        <dbReference type="ARBA" id="ARBA00022723"/>
    </source>
</evidence>
<dbReference type="Pfam" id="PF00067">
    <property type="entry name" value="p450"/>
    <property type="match status" value="1"/>
</dbReference>
<dbReference type="GO" id="GO:0005506">
    <property type="term" value="F:iron ion binding"/>
    <property type="evidence" value="ECO:0007669"/>
    <property type="project" value="InterPro"/>
</dbReference>
<keyword evidence="6" id="KW-0503">Monooxygenase</keyword>
<evidence type="ECO:0000256" key="4">
    <source>
        <dbReference type="ARBA" id="ARBA00023002"/>
    </source>
</evidence>
<comment type="pathway">
    <text evidence="8">Aromatic compound metabolism; phenylacetate degradation.</text>
</comment>
<dbReference type="InterPro" id="IPR001128">
    <property type="entry name" value="Cyt_P450"/>
</dbReference>
<evidence type="ECO:0000256" key="7">
    <source>
        <dbReference type="ARBA" id="ARBA00023180"/>
    </source>
</evidence>
<dbReference type="SUPFAM" id="SSF48264">
    <property type="entry name" value="Cytochrome P450"/>
    <property type="match status" value="1"/>
</dbReference>
<feature type="binding site" description="axial binding residue" evidence="9">
    <location>
        <position position="435"/>
    </location>
    <ligand>
        <name>heme</name>
        <dbReference type="ChEBI" id="CHEBI:30413"/>
    </ligand>
    <ligandPart>
        <name>Fe</name>
        <dbReference type="ChEBI" id="CHEBI:18248"/>
    </ligandPart>
</feature>
<accession>A0A7S9KJP7</accession>
<reference evidence="10 11" key="1">
    <citation type="journal article" date="2018" name="PLoS Genet.">
        <title>Repeat elements organise 3D genome structure and mediate transcription in the filamentous fungus Epichloe festucae.</title>
        <authorList>
            <person name="Winter D.J."/>
            <person name="Ganley A.R.D."/>
            <person name="Young C.A."/>
            <person name="Liachko I."/>
            <person name="Schardl C.L."/>
            <person name="Dupont P.Y."/>
            <person name="Berry D."/>
            <person name="Ram A."/>
            <person name="Scott B."/>
            <person name="Cox M.P."/>
        </authorList>
    </citation>
    <scope>NUCLEOTIDE SEQUENCE [LARGE SCALE GENOMIC DNA]</scope>
    <source>
        <strain evidence="10 11">Fl1</strain>
    </source>
</reference>
<evidence type="ECO:0000256" key="8">
    <source>
        <dbReference type="ARBA" id="ARBA00060591"/>
    </source>
</evidence>
<keyword evidence="11" id="KW-1185">Reference proteome</keyword>
<organism evidence="10 11">
    <name type="scientific">Epichloe festucae (strain Fl1)</name>
    <dbReference type="NCBI Taxonomy" id="877507"/>
    <lineage>
        <taxon>Eukaryota</taxon>
        <taxon>Fungi</taxon>
        <taxon>Dikarya</taxon>
        <taxon>Ascomycota</taxon>
        <taxon>Pezizomycotina</taxon>
        <taxon>Sordariomycetes</taxon>
        <taxon>Hypocreomycetidae</taxon>
        <taxon>Hypocreales</taxon>
        <taxon>Clavicipitaceae</taxon>
        <taxon>Epichloe</taxon>
    </lineage>
</organism>
<keyword evidence="2 9" id="KW-0349">Heme</keyword>
<dbReference type="InterPro" id="IPR002401">
    <property type="entry name" value="Cyt_P450_E_grp-I"/>
</dbReference>
<evidence type="ECO:0000256" key="9">
    <source>
        <dbReference type="PIRSR" id="PIRSR602401-1"/>
    </source>
</evidence>
<dbReference type="InterPro" id="IPR036396">
    <property type="entry name" value="Cyt_P450_sf"/>
</dbReference>
<dbReference type="CDD" id="cd11066">
    <property type="entry name" value="CYP_PhacA-like"/>
    <property type="match status" value="1"/>
</dbReference>
<gene>
    <name evidence="10" type="ORF">C2857_000995</name>
</gene>
<keyword evidence="3 9" id="KW-0479">Metal-binding</keyword>
<dbReference type="GO" id="GO:0016705">
    <property type="term" value="F:oxidoreductase activity, acting on paired donors, with incorporation or reduction of molecular oxygen"/>
    <property type="evidence" value="ECO:0007669"/>
    <property type="project" value="InterPro"/>
</dbReference>
<dbReference type="Gene3D" id="1.10.630.10">
    <property type="entry name" value="Cytochrome P450"/>
    <property type="match status" value="1"/>
</dbReference>